<dbReference type="PROSITE" id="PS51082">
    <property type="entry name" value="WH2"/>
    <property type="match status" value="2"/>
</dbReference>
<dbReference type="CDD" id="cd01205">
    <property type="entry name" value="EVH1_WASP-like"/>
    <property type="match status" value="1"/>
</dbReference>
<feature type="compositionally biased region" description="Pro residues" evidence="2">
    <location>
        <begin position="327"/>
        <end position="345"/>
    </location>
</feature>
<dbReference type="PROSITE" id="PS50229">
    <property type="entry name" value="WH1"/>
    <property type="match status" value="1"/>
</dbReference>
<reference evidence="5" key="1">
    <citation type="submission" date="2021-05" db="EMBL/GenBank/DDBJ databases">
        <authorList>
            <person name="Alioto T."/>
            <person name="Alioto T."/>
            <person name="Gomez Garrido J."/>
        </authorList>
    </citation>
    <scope>NUCLEOTIDE SEQUENCE</scope>
</reference>
<keyword evidence="1" id="KW-0597">Phosphoprotein</keyword>
<name>A0A8D8VPX6_9HEMI</name>
<protein>
    <submittedName>
        <fullName evidence="5">Neural Wiskott-Aldrich syndrome protein</fullName>
    </submittedName>
</protein>
<dbReference type="InterPro" id="IPR000697">
    <property type="entry name" value="WH1/EVH1_dom"/>
</dbReference>
<dbReference type="InterPro" id="IPR033927">
    <property type="entry name" value="WASPfam_EVH1"/>
</dbReference>
<dbReference type="GO" id="GO:0003779">
    <property type="term" value="F:actin binding"/>
    <property type="evidence" value="ECO:0007669"/>
    <property type="project" value="InterPro"/>
</dbReference>
<dbReference type="Gene3D" id="6.10.280.150">
    <property type="match status" value="1"/>
</dbReference>
<dbReference type="Gene3D" id="2.30.29.30">
    <property type="entry name" value="Pleckstrin-homology domain (PH domain)/Phosphotyrosine-binding domain (PTB)"/>
    <property type="match status" value="1"/>
</dbReference>
<feature type="domain" description="WH2" evidence="4">
    <location>
        <begin position="372"/>
        <end position="389"/>
    </location>
</feature>
<feature type="region of interest" description="Disordered" evidence="2">
    <location>
        <begin position="418"/>
        <end position="473"/>
    </location>
</feature>
<dbReference type="AlphaFoldDB" id="A0A8D8VPX6"/>
<dbReference type="InterPro" id="IPR011993">
    <property type="entry name" value="PH-like_dom_sf"/>
</dbReference>
<feature type="domain" description="WH1" evidence="3">
    <location>
        <begin position="41"/>
        <end position="151"/>
    </location>
</feature>
<feature type="compositionally biased region" description="Pro residues" evidence="2">
    <location>
        <begin position="353"/>
        <end position="369"/>
    </location>
</feature>
<dbReference type="EMBL" id="HBUF01072949">
    <property type="protein sequence ID" value="CAG6630243.1"/>
    <property type="molecule type" value="Transcribed_RNA"/>
</dbReference>
<dbReference type="PANTHER" id="PTHR11202">
    <property type="entry name" value="SPROUTY-RELATED, EVH1 DOMAIN-CONTAINING PROTEIN FAMILY MEMBER"/>
    <property type="match status" value="1"/>
</dbReference>
<feature type="compositionally biased region" description="Acidic residues" evidence="2">
    <location>
        <begin position="457"/>
        <end position="473"/>
    </location>
</feature>
<feature type="domain" description="WH2" evidence="4">
    <location>
        <begin position="402"/>
        <end position="419"/>
    </location>
</feature>
<dbReference type="CDD" id="cd22072">
    <property type="entry name" value="WH2_WAVE-2"/>
    <property type="match status" value="1"/>
</dbReference>
<dbReference type="SMART" id="SM00246">
    <property type="entry name" value="WH2"/>
    <property type="match status" value="2"/>
</dbReference>
<evidence type="ECO:0000259" key="3">
    <source>
        <dbReference type="PROSITE" id="PS50229"/>
    </source>
</evidence>
<evidence type="ECO:0000256" key="1">
    <source>
        <dbReference type="ARBA" id="ARBA00022553"/>
    </source>
</evidence>
<dbReference type="FunFam" id="2.30.29.30:FF:000130">
    <property type="entry name" value="neural Wiskott-Aldrich syndrome protein"/>
    <property type="match status" value="1"/>
</dbReference>
<evidence type="ECO:0000313" key="5">
    <source>
        <dbReference type="EMBL" id="CAG6630243.1"/>
    </source>
</evidence>
<accession>A0A8D8VPX6</accession>
<dbReference type="PANTHER" id="PTHR11202:SF36">
    <property type="entry name" value="ACTIN NUCLEATION-PROMOTING FACTOR WASL"/>
    <property type="match status" value="1"/>
</dbReference>
<evidence type="ECO:0000259" key="4">
    <source>
        <dbReference type="PROSITE" id="PS51082"/>
    </source>
</evidence>
<dbReference type="SUPFAM" id="SSF50729">
    <property type="entry name" value="PH domain-like"/>
    <property type="match status" value="1"/>
</dbReference>
<dbReference type="Pfam" id="PF02205">
    <property type="entry name" value="WH2"/>
    <property type="match status" value="1"/>
</dbReference>
<feature type="compositionally biased region" description="Pro residues" evidence="2">
    <location>
        <begin position="304"/>
        <end position="314"/>
    </location>
</feature>
<organism evidence="5">
    <name type="scientific">Cacopsylla melanoneura</name>
    <dbReference type="NCBI Taxonomy" id="428564"/>
    <lineage>
        <taxon>Eukaryota</taxon>
        <taxon>Metazoa</taxon>
        <taxon>Ecdysozoa</taxon>
        <taxon>Arthropoda</taxon>
        <taxon>Hexapoda</taxon>
        <taxon>Insecta</taxon>
        <taxon>Pterygota</taxon>
        <taxon>Neoptera</taxon>
        <taxon>Paraneoptera</taxon>
        <taxon>Hemiptera</taxon>
        <taxon>Sternorrhyncha</taxon>
        <taxon>Psylloidea</taxon>
        <taxon>Psyllidae</taxon>
        <taxon>Psyllinae</taxon>
        <taxon>Cacopsylla</taxon>
    </lineage>
</organism>
<sequence length="473" mass="52765">MTTNRMRPVSVISTVSMTPAQNVITSSLLTPEETEILSTLLGYGCQSLSTAVIQLFNTNRSLGSVWHQKHFGVLCLVRDKNLRAYIFRLYCLTKEKMLWEHELYISMEYIVHHENFLHIFEAEDCMVAFNFASEEEAWNMRTVVLEKLKKLKGKHHGSTINLDNVVDQRKKKKKRFGNKNKTKQNVSTEIKIIENKELDLKKKGPVKRFGRINKADISGPSHFQHISGYGRNRPENVDFEIFENDSKLKDLKSILNQAPEFSELSSTLLQDPDTCAFICTFLESKYGSLEAAKKEALGSQMPPSSSPRPSPKLPFPATNIHTSSKHCPPPRPPPPLMNIPPPPPLVSGLDSAPLPPPLGLDTAPLPPTQTDPRSALMDAIKGRSQLKSVDPASIKPTPTTDSRGDLLAKIRQGVNLKTVEPQAEKEKPKENFSGIVGALLEALKTREEAHHGSSSSESDESNDSDEDNDDWEA</sequence>
<feature type="region of interest" description="Disordered" evidence="2">
    <location>
        <begin position="297"/>
        <end position="405"/>
    </location>
</feature>
<dbReference type="InterPro" id="IPR003124">
    <property type="entry name" value="WH2_dom"/>
</dbReference>
<dbReference type="SMART" id="SM00461">
    <property type="entry name" value="WH1"/>
    <property type="match status" value="1"/>
</dbReference>
<dbReference type="Pfam" id="PF00568">
    <property type="entry name" value="WH1"/>
    <property type="match status" value="1"/>
</dbReference>
<proteinExistence type="predicted"/>
<evidence type="ECO:0000256" key="2">
    <source>
        <dbReference type="SAM" id="MobiDB-lite"/>
    </source>
</evidence>